<comment type="caution">
    <text evidence="1">The sequence shown here is derived from an EMBL/GenBank/DDBJ whole genome shotgun (WGS) entry which is preliminary data.</text>
</comment>
<evidence type="ECO:0000313" key="2">
    <source>
        <dbReference type="Proteomes" id="UP001231518"/>
    </source>
</evidence>
<proteinExistence type="predicted"/>
<evidence type="ECO:0000313" key="1">
    <source>
        <dbReference type="EMBL" id="KAJ8731685.1"/>
    </source>
</evidence>
<dbReference type="AlphaFoldDB" id="A0AAD7YZE1"/>
<dbReference type="InterPro" id="IPR036397">
    <property type="entry name" value="RNaseH_sf"/>
</dbReference>
<reference evidence="1" key="1">
    <citation type="submission" date="2023-03" db="EMBL/GenBank/DDBJ databases">
        <title>Chromosome-level genomes of two armyworms, Mythimna separata and Mythimna loreyi, provide insights into the biosynthesis and reception of sex pheromones.</title>
        <authorList>
            <person name="Zhao H."/>
        </authorList>
    </citation>
    <scope>NUCLEOTIDE SEQUENCE</scope>
    <source>
        <strain evidence="1">BeijingLab</strain>
        <tissue evidence="1">Pupa</tissue>
    </source>
</reference>
<name>A0AAD7YZE1_MYTSE</name>
<dbReference type="InterPro" id="IPR052709">
    <property type="entry name" value="Transposase-MT_Hybrid"/>
</dbReference>
<dbReference type="PANTHER" id="PTHR46060">
    <property type="entry name" value="MARINER MOS1 TRANSPOSASE-LIKE PROTEIN"/>
    <property type="match status" value="1"/>
</dbReference>
<keyword evidence="2" id="KW-1185">Reference proteome</keyword>
<protein>
    <recommendedName>
        <fullName evidence="3">Transposase</fullName>
    </recommendedName>
</protein>
<dbReference type="Proteomes" id="UP001231518">
    <property type="component" value="Chromosome 16"/>
</dbReference>
<dbReference type="GO" id="GO:0003676">
    <property type="term" value="F:nucleic acid binding"/>
    <property type="evidence" value="ECO:0007669"/>
    <property type="project" value="InterPro"/>
</dbReference>
<accession>A0AAD7YZE1</accession>
<gene>
    <name evidence="1" type="ORF">PYW07_004849</name>
</gene>
<dbReference type="Pfam" id="PF01359">
    <property type="entry name" value="Transposase_1"/>
    <property type="match status" value="1"/>
</dbReference>
<organism evidence="1 2">
    <name type="scientific">Mythimna separata</name>
    <name type="common">Oriental armyworm</name>
    <name type="synonym">Pseudaletia separata</name>
    <dbReference type="NCBI Taxonomy" id="271217"/>
    <lineage>
        <taxon>Eukaryota</taxon>
        <taxon>Metazoa</taxon>
        <taxon>Ecdysozoa</taxon>
        <taxon>Arthropoda</taxon>
        <taxon>Hexapoda</taxon>
        <taxon>Insecta</taxon>
        <taxon>Pterygota</taxon>
        <taxon>Neoptera</taxon>
        <taxon>Endopterygota</taxon>
        <taxon>Lepidoptera</taxon>
        <taxon>Glossata</taxon>
        <taxon>Ditrysia</taxon>
        <taxon>Noctuoidea</taxon>
        <taxon>Noctuidae</taxon>
        <taxon>Noctuinae</taxon>
        <taxon>Hadenini</taxon>
        <taxon>Mythimna</taxon>
    </lineage>
</organism>
<dbReference type="EMBL" id="JARGEI010000005">
    <property type="protein sequence ID" value="KAJ8731685.1"/>
    <property type="molecule type" value="Genomic_DNA"/>
</dbReference>
<evidence type="ECO:0008006" key="3">
    <source>
        <dbReference type="Google" id="ProtNLM"/>
    </source>
</evidence>
<sequence length="101" mass="11641">MASVFWDAEGIIIVKYLKKGATIMDSYYADQKRRLRQVIKEKKRRKLRVSVVSPKQRTGSQAAVAMATIQETGFELLENPPYPPDLAPSDLYLFFRPKKHL</sequence>
<dbReference type="Gene3D" id="3.30.420.10">
    <property type="entry name" value="Ribonuclease H-like superfamily/Ribonuclease H"/>
    <property type="match status" value="1"/>
</dbReference>
<dbReference type="InterPro" id="IPR001888">
    <property type="entry name" value="Transposase_1"/>
</dbReference>
<dbReference type="PANTHER" id="PTHR46060:SF1">
    <property type="entry name" value="MARINER MOS1 TRANSPOSASE-LIKE PROTEIN"/>
    <property type="match status" value="1"/>
</dbReference>